<evidence type="ECO:0000256" key="1">
    <source>
        <dbReference type="ARBA" id="ARBA00022737"/>
    </source>
</evidence>
<dbReference type="InterPro" id="IPR022385">
    <property type="entry name" value="Rhs_assc_core"/>
</dbReference>
<evidence type="ECO:0000259" key="3">
    <source>
        <dbReference type="Pfam" id="PF14021"/>
    </source>
</evidence>
<dbReference type="PANTHER" id="PTHR32305">
    <property type="match status" value="1"/>
</dbReference>
<dbReference type="InterPro" id="IPR056823">
    <property type="entry name" value="TEN-like_YD-shell"/>
</dbReference>
<dbReference type="RefSeq" id="WP_167674444.1">
    <property type="nucleotide sequence ID" value="NZ_JAATJS010000009.1"/>
</dbReference>
<dbReference type="InterPro" id="IPR025331">
    <property type="entry name" value="TNT"/>
</dbReference>
<keyword evidence="1" id="KW-0677">Repeat</keyword>
<dbReference type="Proteomes" id="UP000707352">
    <property type="component" value="Unassembled WGS sequence"/>
</dbReference>
<accession>A0ABX0VFW4</accession>
<organism evidence="5 6">
    <name type="scientific">Microvirga terricola</name>
    <dbReference type="NCBI Taxonomy" id="2719797"/>
    <lineage>
        <taxon>Bacteria</taxon>
        <taxon>Pseudomonadati</taxon>
        <taxon>Pseudomonadota</taxon>
        <taxon>Alphaproteobacteria</taxon>
        <taxon>Hyphomicrobiales</taxon>
        <taxon>Methylobacteriaceae</taxon>
        <taxon>Microvirga</taxon>
    </lineage>
</organism>
<protein>
    <submittedName>
        <fullName evidence="5">Glycohydrolase toxin TNT-related protein</fullName>
    </submittedName>
</protein>
<dbReference type="Pfam" id="PF14021">
    <property type="entry name" value="TNT"/>
    <property type="match status" value="1"/>
</dbReference>
<dbReference type="Gene3D" id="2.180.10.10">
    <property type="entry name" value="RHS repeat-associated core"/>
    <property type="match status" value="1"/>
</dbReference>
<dbReference type="NCBIfam" id="TIGR03696">
    <property type="entry name" value="Rhs_assc_core"/>
    <property type="match status" value="1"/>
</dbReference>
<reference evidence="5 6" key="1">
    <citation type="submission" date="2020-03" db="EMBL/GenBank/DDBJ databases">
        <title>The genome sequence of Microvirga sp. c23x22.</title>
        <authorList>
            <person name="Zhang X."/>
        </authorList>
    </citation>
    <scope>NUCLEOTIDE SEQUENCE [LARGE SCALE GENOMIC DNA]</scope>
    <source>
        <strain evidence="6">c23x22</strain>
    </source>
</reference>
<gene>
    <name evidence="5" type="ORF">HB375_17775</name>
</gene>
<dbReference type="PANTHER" id="PTHR32305:SF15">
    <property type="entry name" value="PROTEIN RHSA-RELATED"/>
    <property type="match status" value="1"/>
</dbReference>
<evidence type="ECO:0000313" key="5">
    <source>
        <dbReference type="EMBL" id="NIX78446.1"/>
    </source>
</evidence>
<dbReference type="InterPro" id="IPR050708">
    <property type="entry name" value="T6SS_VgrG/RHS"/>
</dbReference>
<keyword evidence="6" id="KW-1185">Reference proteome</keyword>
<evidence type="ECO:0000313" key="6">
    <source>
        <dbReference type="Proteomes" id="UP000707352"/>
    </source>
</evidence>
<feature type="domain" description="Teneurin-like YD-shell" evidence="4">
    <location>
        <begin position="5"/>
        <end position="80"/>
    </location>
</feature>
<evidence type="ECO:0000259" key="4">
    <source>
        <dbReference type="Pfam" id="PF25023"/>
    </source>
</evidence>
<feature type="domain" description="TNT" evidence="3">
    <location>
        <begin position="238"/>
        <end position="322"/>
    </location>
</feature>
<sequence>GTIDKTTLYTPYGAPLITTGPDKEAKAFIGERLDDDTGLIYLNARYYDPALGRFISPDTLDPTKPGVGTNRYAYSFNDPVNLSDRSGNSVSETGGLTDSATDLSKDFGKSGSSTKSGSKNSAAEKQPDEDEPEDEPIVVAQAGPMVRPPMPFNSMRGPVPARFGPFMRGGLGPYSPQVPQTPPSGRVLGPLGPTFIGPPGYQGTVPLSRDRSPVPWDGGWPLADGFLGGFSMPLEIGRGARISRYGPETGRFGAPAGTPFDARSLRAPNEAAAGPLTEYEVTKPFNVQVGITAPAFGYRGLGIQFKTEQSFRDLRLEGYIRAIER</sequence>
<dbReference type="Pfam" id="PF25023">
    <property type="entry name" value="TEN_YD-shell"/>
    <property type="match status" value="1"/>
</dbReference>
<feature type="compositionally biased region" description="Polar residues" evidence="2">
    <location>
        <begin position="78"/>
        <end position="102"/>
    </location>
</feature>
<comment type="caution">
    <text evidence="5">The sequence shown here is derived from an EMBL/GenBank/DDBJ whole genome shotgun (WGS) entry which is preliminary data.</text>
</comment>
<dbReference type="EMBL" id="JAATJS010000009">
    <property type="protein sequence ID" value="NIX78446.1"/>
    <property type="molecule type" value="Genomic_DNA"/>
</dbReference>
<name>A0ABX0VFW4_9HYPH</name>
<proteinExistence type="predicted"/>
<feature type="non-terminal residue" evidence="5">
    <location>
        <position position="1"/>
    </location>
</feature>
<feature type="region of interest" description="Disordered" evidence="2">
    <location>
        <begin position="71"/>
        <end position="134"/>
    </location>
</feature>
<evidence type="ECO:0000256" key="2">
    <source>
        <dbReference type="SAM" id="MobiDB-lite"/>
    </source>
</evidence>
<feature type="compositionally biased region" description="Low complexity" evidence="2">
    <location>
        <begin position="109"/>
        <end position="121"/>
    </location>
</feature>